<dbReference type="InterPro" id="IPR047122">
    <property type="entry name" value="Trans-enoyl_RdTase-like"/>
</dbReference>
<evidence type="ECO:0000313" key="5">
    <source>
        <dbReference type="EMBL" id="KAL1607949.1"/>
    </source>
</evidence>
<reference evidence="5 6" key="1">
    <citation type="submission" date="2024-02" db="EMBL/GenBank/DDBJ databases">
        <title>De novo assembly and annotation of 12 fungi associated with fruit tree decline syndrome in Ontario, Canada.</title>
        <authorList>
            <person name="Sulman M."/>
            <person name="Ellouze W."/>
            <person name="Ilyukhin E."/>
        </authorList>
    </citation>
    <scope>NUCLEOTIDE SEQUENCE [LARGE SCALE GENOMIC DNA]</scope>
    <source>
        <strain evidence="5 6">M42-189</strain>
    </source>
</reference>
<evidence type="ECO:0000259" key="4">
    <source>
        <dbReference type="Pfam" id="PF08240"/>
    </source>
</evidence>
<evidence type="ECO:0000256" key="1">
    <source>
        <dbReference type="ARBA" id="ARBA00008072"/>
    </source>
</evidence>
<accession>A0ABR3RV20</accession>
<proteinExistence type="inferred from homology"/>
<protein>
    <recommendedName>
        <fullName evidence="4">Alcohol dehydrogenase-like N-terminal domain-containing protein</fullName>
    </recommendedName>
</protein>
<feature type="domain" description="Alcohol dehydrogenase-like N-terminal" evidence="4">
    <location>
        <begin position="30"/>
        <end position="120"/>
    </location>
</feature>
<evidence type="ECO:0000256" key="3">
    <source>
        <dbReference type="ARBA" id="ARBA00023002"/>
    </source>
</evidence>
<dbReference type="Gene3D" id="3.90.180.10">
    <property type="entry name" value="Medium-chain alcohol dehydrogenases, catalytic domain"/>
    <property type="match status" value="1"/>
</dbReference>
<sequence>MADQAKNLAALVPAAKAELVVGERPIPTPGPDEVLVRNHFIGLNPIDWKRQLSGMFISSYPAVLGTDSSGIVESVGSNVTKFKPGDRVLGGADGIISQKPENAAFQTYTILRASSTSKLPSNISLEQAATLTTGTVRPLN</sequence>
<comment type="subunit">
    <text evidence="2">Monomer.</text>
</comment>
<comment type="caution">
    <text evidence="5">The sequence shown here is derived from an EMBL/GenBank/DDBJ whole genome shotgun (WGS) entry which is preliminary data.</text>
</comment>
<dbReference type="InterPro" id="IPR011032">
    <property type="entry name" value="GroES-like_sf"/>
</dbReference>
<evidence type="ECO:0000256" key="2">
    <source>
        <dbReference type="ARBA" id="ARBA00011245"/>
    </source>
</evidence>
<name>A0ABR3RV20_9PLEO</name>
<dbReference type="Proteomes" id="UP001521785">
    <property type="component" value="Unassembled WGS sequence"/>
</dbReference>
<dbReference type="SUPFAM" id="SSF50129">
    <property type="entry name" value="GroES-like"/>
    <property type="match status" value="1"/>
</dbReference>
<organism evidence="5 6">
    <name type="scientific">Paraconiothyrium brasiliense</name>
    <dbReference type="NCBI Taxonomy" id="300254"/>
    <lineage>
        <taxon>Eukaryota</taxon>
        <taxon>Fungi</taxon>
        <taxon>Dikarya</taxon>
        <taxon>Ascomycota</taxon>
        <taxon>Pezizomycotina</taxon>
        <taxon>Dothideomycetes</taxon>
        <taxon>Pleosporomycetidae</taxon>
        <taxon>Pleosporales</taxon>
        <taxon>Massarineae</taxon>
        <taxon>Didymosphaeriaceae</taxon>
        <taxon>Paraconiothyrium</taxon>
    </lineage>
</organism>
<keyword evidence="3" id="KW-0560">Oxidoreductase</keyword>
<gene>
    <name evidence="5" type="ORF">SLS60_002888</name>
</gene>
<evidence type="ECO:0000313" key="6">
    <source>
        <dbReference type="Proteomes" id="UP001521785"/>
    </source>
</evidence>
<dbReference type="PANTHER" id="PTHR45348">
    <property type="entry name" value="HYPOTHETICAL OXIDOREDUCTASE (EUROFUNG)"/>
    <property type="match status" value="1"/>
</dbReference>
<dbReference type="Pfam" id="PF08240">
    <property type="entry name" value="ADH_N"/>
    <property type="match status" value="1"/>
</dbReference>
<dbReference type="InterPro" id="IPR013154">
    <property type="entry name" value="ADH-like_N"/>
</dbReference>
<dbReference type="EMBL" id="JAKJXO020000003">
    <property type="protein sequence ID" value="KAL1607949.1"/>
    <property type="molecule type" value="Genomic_DNA"/>
</dbReference>
<keyword evidence="6" id="KW-1185">Reference proteome</keyword>
<dbReference type="PANTHER" id="PTHR45348:SF2">
    <property type="entry name" value="ZINC-TYPE ALCOHOL DEHYDROGENASE-LIKE PROTEIN C2E1P3.01"/>
    <property type="match status" value="1"/>
</dbReference>
<comment type="similarity">
    <text evidence="1">Belongs to the zinc-containing alcohol dehydrogenase family.</text>
</comment>